<feature type="compositionally biased region" description="Low complexity" evidence="1">
    <location>
        <begin position="21"/>
        <end position="34"/>
    </location>
</feature>
<dbReference type="PANTHER" id="PTHR31149">
    <property type="entry name" value="EXPRESSED PROTEIN"/>
    <property type="match status" value="1"/>
</dbReference>
<evidence type="ECO:0000313" key="3">
    <source>
        <dbReference type="Proteomes" id="UP000290289"/>
    </source>
</evidence>
<dbReference type="GO" id="GO:0005886">
    <property type="term" value="C:plasma membrane"/>
    <property type="evidence" value="ECO:0007669"/>
    <property type="project" value="TreeGrafter"/>
</dbReference>
<protein>
    <submittedName>
        <fullName evidence="2">Uncharacterized protein</fullName>
    </submittedName>
</protein>
<evidence type="ECO:0000313" key="2">
    <source>
        <dbReference type="EMBL" id="RXI07889.1"/>
    </source>
</evidence>
<feature type="region of interest" description="Disordered" evidence="1">
    <location>
        <begin position="8"/>
        <end position="45"/>
    </location>
</feature>
<reference evidence="2 3" key="1">
    <citation type="submission" date="2018-10" db="EMBL/GenBank/DDBJ databases">
        <title>A high-quality apple genome assembly.</title>
        <authorList>
            <person name="Hu J."/>
        </authorList>
    </citation>
    <scope>NUCLEOTIDE SEQUENCE [LARGE SCALE GENOMIC DNA]</scope>
    <source>
        <strain evidence="3">cv. HFTH1</strain>
        <tissue evidence="2">Young leaf</tissue>
    </source>
</reference>
<dbReference type="PANTHER" id="PTHR31149:SF10">
    <property type="entry name" value="OS05G0100900 PROTEIN"/>
    <property type="match status" value="1"/>
</dbReference>
<proteinExistence type="predicted"/>
<dbReference type="EMBL" id="RDQH01000327">
    <property type="protein sequence ID" value="RXI07889.1"/>
    <property type="molecule type" value="Genomic_DNA"/>
</dbReference>
<keyword evidence="3" id="KW-1185">Reference proteome</keyword>
<accession>A0A498KI86</accession>
<gene>
    <name evidence="2" type="ORF">DVH24_014455</name>
</gene>
<dbReference type="Proteomes" id="UP000290289">
    <property type="component" value="Chromosome 1"/>
</dbReference>
<evidence type="ECO:0000256" key="1">
    <source>
        <dbReference type="SAM" id="MobiDB-lite"/>
    </source>
</evidence>
<comment type="caution">
    <text evidence="2">The sequence shown here is derived from an EMBL/GenBank/DDBJ whole genome shotgun (WGS) entry which is preliminary data.</text>
</comment>
<name>A0A498KI86_MALDO</name>
<dbReference type="AlphaFoldDB" id="A0A498KI86"/>
<sequence>MKVVRVFGTPTAADNASNGISRLSSPSTMTSLSPGRSTMEGDYGNGLMPLTESNNPNSRMLKKDLVVRVHKHDQEIMQLRKHLADYSIKEAQTRNEKNVLEKRIAGCVGGLRVQLLNLKIQVFFFLN</sequence>
<organism evidence="2 3">
    <name type="scientific">Malus domestica</name>
    <name type="common">Apple</name>
    <name type="synonym">Pyrus malus</name>
    <dbReference type="NCBI Taxonomy" id="3750"/>
    <lineage>
        <taxon>Eukaryota</taxon>
        <taxon>Viridiplantae</taxon>
        <taxon>Streptophyta</taxon>
        <taxon>Embryophyta</taxon>
        <taxon>Tracheophyta</taxon>
        <taxon>Spermatophyta</taxon>
        <taxon>Magnoliopsida</taxon>
        <taxon>eudicotyledons</taxon>
        <taxon>Gunneridae</taxon>
        <taxon>Pentapetalae</taxon>
        <taxon>rosids</taxon>
        <taxon>fabids</taxon>
        <taxon>Rosales</taxon>
        <taxon>Rosaceae</taxon>
        <taxon>Amygdaloideae</taxon>
        <taxon>Maleae</taxon>
        <taxon>Malus</taxon>
    </lineage>
</organism>